<dbReference type="SUPFAM" id="SSF56112">
    <property type="entry name" value="Protein kinase-like (PK-like)"/>
    <property type="match status" value="1"/>
</dbReference>
<sequence length="729" mass="77270">MSKEFVQPGDRIAERFDLVYPIEHSLGSRDGVNVWIARDTILSRSLRAILIRHDCSHASEVADAARRIALISDPHLVSTISVIDTDSLTAIFTEVPPGIPFTSYLGGDPIDPHIVWALVGEVATTVNNIRHRGVRHLCLDASDILIQDTSGVVVDGFGIQAALNDEDISLPWEDLDARETTGLIQLTAALLLGRDVDDPQVSIERALDIDGLPEPLRAVLSSSGDDKTPADFVRTIVPWPELDTSSLQVINEPADAGSRRPVPPATSADADRRPFNVSHVAFPPVRQQAEPQQDDTAVQPESLSENAQAMKPASSKAEAAQVVEKTLGIEEHNGVSNVQWPKPSADPFVASAIHAPGAAANIDSIAAIGADPNFAQPIEVPDELAPESVFAHADADTDSNAGGDTDTGEVNATDADRVNTSSEPGSDAGDSLEAPTAVVPVVKEHVEQETSSPQESPVHNTVVTPPPRRHSTLPTHPSEGVTRTSAFAPTRSGHGPTHGVIAGAGNSNGELVAPRKFNPSKVVVSVFAIGVVVAGVWSLSSLFRPLDPVQPSSSASYLDLSTSTGGATDQSRQSPTSETSAPPKIASADVITLGIENFRDAPKTNVNNVEGIQAAIDSKPETSWRSWWFSSQEMKPADSTVIVLKLAEKATISEVTLKEAGRGGNIEWRNTVPEKATEGEAVAQGELSGDTTLKAKDPVNTDTVVLRVTKLPVGTDGKFRLNISEITLK</sequence>
<dbReference type="RefSeq" id="WP_278012784.1">
    <property type="nucleotide sequence ID" value="NZ_CP121208.1"/>
</dbReference>
<feature type="compositionally biased region" description="Low complexity" evidence="1">
    <location>
        <begin position="552"/>
        <end position="564"/>
    </location>
</feature>
<organism evidence="2 3">
    <name type="scientific">Arcanobacterium canis</name>
    <dbReference type="NCBI Taxonomy" id="999183"/>
    <lineage>
        <taxon>Bacteria</taxon>
        <taxon>Bacillati</taxon>
        <taxon>Actinomycetota</taxon>
        <taxon>Actinomycetes</taxon>
        <taxon>Actinomycetales</taxon>
        <taxon>Actinomycetaceae</taxon>
        <taxon>Arcanobacterium</taxon>
    </lineage>
</organism>
<gene>
    <name evidence="2" type="ORF">P7079_08385</name>
</gene>
<keyword evidence="3" id="KW-1185">Reference proteome</keyword>
<reference evidence="2 3" key="1">
    <citation type="submission" date="2023-03" db="EMBL/GenBank/DDBJ databases">
        <title>Complete genome of Arcanobacterium canis strain DSM 25104 isolated in 2010 from a canine otitis externa in Germany.</title>
        <authorList>
            <person name="Borowiak M."/>
            <person name="Kreitlow A."/>
            <person name="Malorny B."/>
            <person name="Laemmler C."/>
            <person name="Prenger-Berninghoff E."/>
            <person name="Ploetz M."/>
            <person name="Abdulmawjood A."/>
        </authorList>
    </citation>
    <scope>NUCLEOTIDE SEQUENCE [LARGE SCALE GENOMIC DNA]</scope>
    <source>
        <strain evidence="2 3">DSM 25104</strain>
    </source>
</reference>
<proteinExistence type="predicted"/>
<feature type="compositionally biased region" description="Polar residues" evidence="1">
    <location>
        <begin position="565"/>
        <end position="580"/>
    </location>
</feature>
<feature type="region of interest" description="Disordered" evidence="1">
    <location>
        <begin position="548"/>
        <end position="585"/>
    </location>
</feature>
<name>A0ABY8FY17_9ACTO</name>
<feature type="compositionally biased region" description="Polar residues" evidence="1">
    <location>
        <begin position="449"/>
        <end position="463"/>
    </location>
</feature>
<feature type="region of interest" description="Disordered" evidence="1">
    <location>
        <begin position="251"/>
        <end position="317"/>
    </location>
</feature>
<evidence type="ECO:0000313" key="2">
    <source>
        <dbReference type="EMBL" id="WFM83389.1"/>
    </source>
</evidence>
<accession>A0ABY8FY17</accession>
<evidence type="ECO:0000256" key="1">
    <source>
        <dbReference type="SAM" id="MobiDB-lite"/>
    </source>
</evidence>
<dbReference type="Proteomes" id="UP001215216">
    <property type="component" value="Chromosome"/>
</dbReference>
<dbReference type="InterPro" id="IPR011009">
    <property type="entry name" value="Kinase-like_dom_sf"/>
</dbReference>
<protein>
    <recommendedName>
        <fullName evidence="4">Protein kinase domain-containing protein</fullName>
    </recommendedName>
</protein>
<feature type="region of interest" description="Disordered" evidence="1">
    <location>
        <begin position="394"/>
        <end position="433"/>
    </location>
</feature>
<feature type="compositionally biased region" description="Polar residues" evidence="1">
    <location>
        <begin position="289"/>
        <end position="307"/>
    </location>
</feature>
<feature type="region of interest" description="Disordered" evidence="1">
    <location>
        <begin position="445"/>
        <end position="482"/>
    </location>
</feature>
<dbReference type="EMBL" id="CP121208">
    <property type="protein sequence ID" value="WFM83389.1"/>
    <property type="molecule type" value="Genomic_DNA"/>
</dbReference>
<evidence type="ECO:0000313" key="3">
    <source>
        <dbReference type="Proteomes" id="UP001215216"/>
    </source>
</evidence>
<evidence type="ECO:0008006" key="4">
    <source>
        <dbReference type="Google" id="ProtNLM"/>
    </source>
</evidence>